<dbReference type="GO" id="GO:0003676">
    <property type="term" value="F:nucleic acid binding"/>
    <property type="evidence" value="ECO:0007669"/>
    <property type="project" value="InterPro"/>
</dbReference>
<protein>
    <recommendedName>
        <fullName evidence="3">Transposase</fullName>
    </recommendedName>
</protein>
<dbReference type="AlphaFoldDB" id="A0A9D4DNH6"/>
<evidence type="ECO:0000313" key="1">
    <source>
        <dbReference type="EMBL" id="KAH3752293.1"/>
    </source>
</evidence>
<name>A0A9D4DNH6_DREPO</name>
<dbReference type="Proteomes" id="UP000828390">
    <property type="component" value="Unassembled WGS sequence"/>
</dbReference>
<organism evidence="1 2">
    <name type="scientific">Dreissena polymorpha</name>
    <name type="common">Zebra mussel</name>
    <name type="synonym">Mytilus polymorpha</name>
    <dbReference type="NCBI Taxonomy" id="45954"/>
    <lineage>
        <taxon>Eukaryota</taxon>
        <taxon>Metazoa</taxon>
        <taxon>Spiralia</taxon>
        <taxon>Lophotrochozoa</taxon>
        <taxon>Mollusca</taxon>
        <taxon>Bivalvia</taxon>
        <taxon>Autobranchia</taxon>
        <taxon>Heteroconchia</taxon>
        <taxon>Euheterodonta</taxon>
        <taxon>Imparidentia</taxon>
        <taxon>Neoheterodontei</taxon>
        <taxon>Myida</taxon>
        <taxon>Dreissenoidea</taxon>
        <taxon>Dreissenidae</taxon>
        <taxon>Dreissena</taxon>
    </lineage>
</organism>
<dbReference type="InterPro" id="IPR036397">
    <property type="entry name" value="RNaseH_sf"/>
</dbReference>
<dbReference type="EMBL" id="JAIWYP010000010">
    <property type="protein sequence ID" value="KAH3752293.1"/>
    <property type="molecule type" value="Genomic_DNA"/>
</dbReference>
<evidence type="ECO:0000313" key="2">
    <source>
        <dbReference type="Proteomes" id="UP000828390"/>
    </source>
</evidence>
<reference evidence="1" key="2">
    <citation type="submission" date="2020-11" db="EMBL/GenBank/DDBJ databases">
        <authorList>
            <person name="McCartney M.A."/>
            <person name="Auch B."/>
            <person name="Kono T."/>
            <person name="Mallez S."/>
            <person name="Becker A."/>
            <person name="Gohl D.M."/>
            <person name="Silverstein K.A.T."/>
            <person name="Koren S."/>
            <person name="Bechman K.B."/>
            <person name="Herman A."/>
            <person name="Abrahante J.E."/>
            <person name="Garbe J."/>
        </authorList>
    </citation>
    <scope>NUCLEOTIDE SEQUENCE</scope>
    <source>
        <strain evidence="1">Duluth1</strain>
        <tissue evidence="1">Whole animal</tissue>
    </source>
</reference>
<sequence length="119" mass="13899">MSTGAVLYIIRNVLKVNLRKKFKVHQLKMTHIQKRGARFWKLYLKLKCDKWRDFVTSDEAMIYLCGSYGRRRVCYVRLAENAGDKLKFVKRDAFARGVMAWAAVSSRGKLEIRIIPVSD</sequence>
<gene>
    <name evidence="1" type="ORF">DPMN_186909</name>
</gene>
<accession>A0A9D4DNH6</accession>
<dbReference type="Gene3D" id="3.30.420.10">
    <property type="entry name" value="Ribonuclease H-like superfamily/Ribonuclease H"/>
    <property type="match status" value="1"/>
</dbReference>
<reference evidence="1" key="1">
    <citation type="journal article" date="2019" name="bioRxiv">
        <title>The Genome of the Zebra Mussel, Dreissena polymorpha: A Resource for Invasive Species Research.</title>
        <authorList>
            <person name="McCartney M.A."/>
            <person name="Auch B."/>
            <person name="Kono T."/>
            <person name="Mallez S."/>
            <person name="Zhang Y."/>
            <person name="Obille A."/>
            <person name="Becker A."/>
            <person name="Abrahante J.E."/>
            <person name="Garbe J."/>
            <person name="Badalamenti J.P."/>
            <person name="Herman A."/>
            <person name="Mangelson H."/>
            <person name="Liachko I."/>
            <person name="Sullivan S."/>
            <person name="Sone E.D."/>
            <person name="Koren S."/>
            <person name="Silverstein K.A.T."/>
            <person name="Beckman K.B."/>
            <person name="Gohl D.M."/>
        </authorList>
    </citation>
    <scope>NUCLEOTIDE SEQUENCE</scope>
    <source>
        <strain evidence="1">Duluth1</strain>
        <tissue evidence="1">Whole animal</tissue>
    </source>
</reference>
<comment type="caution">
    <text evidence="1">The sequence shown here is derived from an EMBL/GenBank/DDBJ whole genome shotgun (WGS) entry which is preliminary data.</text>
</comment>
<proteinExistence type="predicted"/>
<keyword evidence="2" id="KW-1185">Reference proteome</keyword>
<evidence type="ECO:0008006" key="3">
    <source>
        <dbReference type="Google" id="ProtNLM"/>
    </source>
</evidence>